<dbReference type="EMBL" id="LS483447">
    <property type="protein sequence ID" value="SQH73701.1"/>
    <property type="molecule type" value="Genomic_DNA"/>
</dbReference>
<reference evidence="1 2" key="1">
    <citation type="submission" date="2018-06" db="EMBL/GenBank/DDBJ databases">
        <authorList>
            <consortium name="Pathogen Informatics"/>
            <person name="Doyle S."/>
        </authorList>
    </citation>
    <scope>NUCLEOTIDE SEQUENCE [LARGE SCALE GENOMIC DNA]</scope>
    <source>
        <strain evidence="1 2">NCTC12858</strain>
    </source>
</reference>
<accession>A0A0A2FCD2</accession>
<dbReference type="RefSeq" id="WP_023940206.1">
    <property type="nucleotide sequence ID" value="NZ_JQJB01000013.1"/>
</dbReference>
<proteinExistence type="predicted"/>
<dbReference type="Proteomes" id="UP000249300">
    <property type="component" value="Chromosome 1"/>
</dbReference>
<gene>
    <name evidence="1" type="ORF">NCTC12858_01567</name>
</gene>
<sequence>MIDAIIKDIIKQLRAVKELKYIADDWGQVDRDEDSPARYPLRYPAVLITPELGEVSLQANKDFIRERVSFTLRLFDAPSTSATASAPGRHADASLQVYFLKSAITKAMQQIGLSYKGFRRAPRIDGLREIDLLFECSISE</sequence>
<organism evidence="1 2">
    <name type="scientific">Porphyromonas crevioricanis</name>
    <dbReference type="NCBI Taxonomy" id="393921"/>
    <lineage>
        <taxon>Bacteria</taxon>
        <taxon>Pseudomonadati</taxon>
        <taxon>Bacteroidota</taxon>
        <taxon>Bacteroidia</taxon>
        <taxon>Bacteroidales</taxon>
        <taxon>Porphyromonadaceae</taxon>
        <taxon>Porphyromonas</taxon>
    </lineage>
</organism>
<evidence type="ECO:0008006" key="3">
    <source>
        <dbReference type="Google" id="ProtNLM"/>
    </source>
</evidence>
<keyword evidence="2" id="KW-1185">Reference proteome</keyword>
<evidence type="ECO:0000313" key="1">
    <source>
        <dbReference type="EMBL" id="SQH73701.1"/>
    </source>
</evidence>
<evidence type="ECO:0000313" key="2">
    <source>
        <dbReference type="Proteomes" id="UP000249300"/>
    </source>
</evidence>
<name>A0A0A2FCD2_9PORP</name>
<dbReference type="KEGG" id="pcre:NCTC12858_01567"/>
<protein>
    <recommendedName>
        <fullName evidence="3">DUF3168 domain-containing protein</fullName>
    </recommendedName>
</protein>
<dbReference type="AlphaFoldDB" id="A0A0A2FCD2"/>
<dbReference type="OrthoDB" id="881421at2"/>